<dbReference type="PANTHER" id="PTHR30005">
    <property type="entry name" value="EXOPOLYPHOSPHATASE"/>
    <property type="match status" value="1"/>
</dbReference>
<dbReference type="Gene3D" id="3.30.420.150">
    <property type="entry name" value="Exopolyphosphatase. Domain 2"/>
    <property type="match status" value="1"/>
</dbReference>
<dbReference type="EMBL" id="FNPG01000005">
    <property type="protein sequence ID" value="SDX93820.1"/>
    <property type="molecule type" value="Genomic_DNA"/>
</dbReference>
<keyword evidence="5" id="KW-1185">Reference proteome</keyword>
<dbReference type="STRING" id="1122142.SAMN02910414_00362"/>
<evidence type="ECO:0000259" key="3">
    <source>
        <dbReference type="Pfam" id="PF21447"/>
    </source>
</evidence>
<evidence type="ECO:0000259" key="2">
    <source>
        <dbReference type="Pfam" id="PF02541"/>
    </source>
</evidence>
<evidence type="ECO:0000313" key="5">
    <source>
        <dbReference type="Proteomes" id="UP000183918"/>
    </source>
</evidence>
<evidence type="ECO:0000313" key="4">
    <source>
        <dbReference type="EMBL" id="SDX93820.1"/>
    </source>
</evidence>
<reference evidence="4 5" key="1">
    <citation type="submission" date="2016-10" db="EMBL/GenBank/DDBJ databases">
        <authorList>
            <person name="de Groot N.N."/>
        </authorList>
    </citation>
    <scope>NUCLEOTIDE SEQUENCE [LARGE SCALE GENOMIC DNA]</scope>
    <source>
        <strain evidence="4 5">DSM 14045</strain>
    </source>
</reference>
<dbReference type="Gene3D" id="1.10.3210.10">
    <property type="entry name" value="Hypothetical protein af1432"/>
    <property type="match status" value="1"/>
</dbReference>
<dbReference type="PANTHER" id="PTHR30005:SF0">
    <property type="entry name" value="RETROGRADE REGULATION PROTEIN 2"/>
    <property type="match status" value="1"/>
</dbReference>
<dbReference type="Proteomes" id="UP000183918">
    <property type="component" value="Unassembled WGS sequence"/>
</dbReference>
<dbReference type="Pfam" id="PF02541">
    <property type="entry name" value="Ppx-GppA"/>
    <property type="match status" value="1"/>
</dbReference>
<name>A0A1H3FSB3_9FIRM</name>
<dbReference type="Pfam" id="PF21447">
    <property type="entry name" value="Ppx-GppA_III"/>
    <property type="match status" value="1"/>
</dbReference>
<sequence>MHSLDIHTFAAIYIGSYEVSLNIYEISYKKRIKKIDNIRYHIELGKEAFSKKRLGYEAVEELCSKLSEFSKIIQGYKTDAYEIYASAVLREVTNATFVLNQIFLRTGFSIKVINNSEHRFISYKSVAGRAGFDRIIKGSAAVVDIGGSGTQVTLFRDGELVTTQHIGLGTMKIRTLLDNRGNTYSSYCKQVEEYIVKKLETFTSLYECEVENIVIMGDYAPEVIRKVDKNNREDKVVKTEKFVKYISKIQKKTVEEISKELNLANESDPFVLPAILLFKNLALSVKSKEVYVPGVNINDGIAYNYAEKNKLVKDTHDFDKDILSTAKELSKRYNSYSPHIDALCKLSVKIFDTMKKNHGLGKRERLLLQVAAILHDCGKYISLANSPQCAYYIVMSSEIMGLSHLERKIVALAILYNTYQLNEFEYLSQKLDHDAYLVVAKLSAILRVANALDQSHKQKFSNIKISIKGRELIIKLESFEDISLEQTLFDDKTEYFENVFSLKPILKEKRVYLE</sequence>
<dbReference type="SUPFAM" id="SSF53067">
    <property type="entry name" value="Actin-like ATPase domain"/>
    <property type="match status" value="2"/>
</dbReference>
<dbReference type="InterPro" id="IPR003695">
    <property type="entry name" value="Ppx_GppA_N"/>
</dbReference>
<dbReference type="AlphaFoldDB" id="A0A1H3FSB3"/>
<dbReference type="InterPro" id="IPR043129">
    <property type="entry name" value="ATPase_NBD"/>
</dbReference>
<protein>
    <submittedName>
        <fullName evidence="4">Exopolyphosphatase / guanosine-5'-triphosphate,3'-diphosphate pyrophosphatase</fullName>
    </submittedName>
</protein>
<dbReference type="InterPro" id="IPR050273">
    <property type="entry name" value="GppA/Ppx_hydrolase"/>
</dbReference>
<dbReference type="Gene3D" id="3.30.420.40">
    <property type="match status" value="1"/>
</dbReference>
<dbReference type="SUPFAM" id="SSF109604">
    <property type="entry name" value="HD-domain/PDEase-like"/>
    <property type="match status" value="1"/>
</dbReference>
<gene>
    <name evidence="4" type="ORF">SAMN02910414_00362</name>
</gene>
<accession>A0A1H3FSB3</accession>
<dbReference type="GO" id="GO:0016462">
    <property type="term" value="F:pyrophosphatase activity"/>
    <property type="evidence" value="ECO:0007669"/>
    <property type="project" value="TreeGrafter"/>
</dbReference>
<proteinExistence type="inferred from homology"/>
<dbReference type="InterPro" id="IPR048950">
    <property type="entry name" value="Ppx_GppA_C"/>
</dbReference>
<organism evidence="4 5">
    <name type="scientific">Lachnobacterium bovis DSM 14045</name>
    <dbReference type="NCBI Taxonomy" id="1122142"/>
    <lineage>
        <taxon>Bacteria</taxon>
        <taxon>Bacillati</taxon>
        <taxon>Bacillota</taxon>
        <taxon>Clostridia</taxon>
        <taxon>Lachnospirales</taxon>
        <taxon>Lachnospiraceae</taxon>
        <taxon>Lachnobacterium</taxon>
    </lineage>
</organism>
<dbReference type="CDD" id="cd00077">
    <property type="entry name" value="HDc"/>
    <property type="match status" value="1"/>
</dbReference>
<dbReference type="eggNOG" id="COG0248">
    <property type="taxonomic scope" value="Bacteria"/>
</dbReference>
<comment type="similarity">
    <text evidence="1">Belongs to the GppA/Ppx family.</text>
</comment>
<evidence type="ECO:0000256" key="1">
    <source>
        <dbReference type="ARBA" id="ARBA00007125"/>
    </source>
</evidence>
<feature type="domain" description="Ppx/GppA phosphatase N-terminal" evidence="2">
    <location>
        <begin position="32"/>
        <end position="306"/>
    </location>
</feature>
<feature type="domain" description="Ppx/GppA phosphatase C-terminal" evidence="3">
    <location>
        <begin position="324"/>
        <end position="484"/>
    </location>
</feature>
<dbReference type="InterPro" id="IPR003607">
    <property type="entry name" value="HD/PDEase_dom"/>
</dbReference>